<dbReference type="PANTHER" id="PTHR46289:SF14">
    <property type="entry name" value="DUF4371 DOMAIN-CONTAINING PROTEIN"/>
    <property type="match status" value="1"/>
</dbReference>
<dbReference type="InterPro" id="IPR008906">
    <property type="entry name" value="HATC_C_dom"/>
</dbReference>
<dbReference type="GO" id="GO:0046983">
    <property type="term" value="F:protein dimerization activity"/>
    <property type="evidence" value="ECO:0007669"/>
    <property type="project" value="InterPro"/>
</dbReference>
<feature type="domain" description="HAT C-terminal dimerisation" evidence="1">
    <location>
        <begin position="437"/>
        <end position="494"/>
    </location>
</feature>
<dbReference type="Proteomes" id="UP000596742">
    <property type="component" value="Unassembled WGS sequence"/>
</dbReference>
<keyword evidence="3" id="KW-1185">Reference proteome</keyword>
<evidence type="ECO:0000259" key="1">
    <source>
        <dbReference type="Pfam" id="PF05699"/>
    </source>
</evidence>
<dbReference type="AlphaFoldDB" id="A0A8B6CL12"/>
<organism evidence="2 3">
    <name type="scientific">Mytilus galloprovincialis</name>
    <name type="common">Mediterranean mussel</name>
    <dbReference type="NCBI Taxonomy" id="29158"/>
    <lineage>
        <taxon>Eukaryota</taxon>
        <taxon>Metazoa</taxon>
        <taxon>Spiralia</taxon>
        <taxon>Lophotrochozoa</taxon>
        <taxon>Mollusca</taxon>
        <taxon>Bivalvia</taxon>
        <taxon>Autobranchia</taxon>
        <taxon>Pteriomorphia</taxon>
        <taxon>Mytilida</taxon>
        <taxon>Mytiloidea</taxon>
        <taxon>Mytilidae</taxon>
        <taxon>Mytilinae</taxon>
        <taxon>Mytilus</taxon>
    </lineage>
</organism>
<dbReference type="PANTHER" id="PTHR46289">
    <property type="entry name" value="52 KDA REPRESSOR OF THE INHIBITOR OF THE PROTEIN KINASE-LIKE PROTEIN-RELATED"/>
    <property type="match status" value="1"/>
</dbReference>
<comment type="caution">
    <text evidence="2">The sequence shown here is derived from an EMBL/GenBank/DDBJ whole genome shotgun (WGS) entry which is preliminary data.</text>
</comment>
<reference evidence="2" key="1">
    <citation type="submission" date="2018-11" db="EMBL/GenBank/DDBJ databases">
        <authorList>
            <person name="Alioto T."/>
            <person name="Alioto T."/>
        </authorList>
    </citation>
    <scope>NUCLEOTIDE SEQUENCE</scope>
</reference>
<dbReference type="EMBL" id="UYJE01001983">
    <property type="protein sequence ID" value="VDI06864.1"/>
    <property type="molecule type" value="Genomic_DNA"/>
</dbReference>
<protein>
    <recommendedName>
        <fullName evidence="1">HAT C-terminal dimerisation domain-containing protein</fullName>
    </recommendedName>
</protein>
<dbReference type="OrthoDB" id="422839at2759"/>
<proteinExistence type="predicted"/>
<evidence type="ECO:0000313" key="2">
    <source>
        <dbReference type="EMBL" id="VDI06864.1"/>
    </source>
</evidence>
<sequence length="527" mass="58916">MSSPKFDTFEKKSLICAYCKKNGHLMADCFRLQKKNERDNKPKSSACTTPYITSTLECPASQAFKSSFCDYMEEYKPFMSDGFISIVDDTTLQPIKILRDTGASQSLLLEGVLPLSEKISVGASVLLQGVELGCIDVPLHRIYLKSDLITGPVVVGVRPNLPVEGVTLLLGNDLARNKVVAESIATSEPVVDVKLPEDDAEFYPACVVTRAMATKQQDEDLQENQLDYMDLSDTFLAAIEGPGSSEKAITRPPHVNKNVIMPWPDINSHSLNRKNLSEEQNKDPEGRTLDIVAAYKSVSVVKEALTDVRKTIDEQFSKWFAETEELAKTVAVEPSIPRRHTRNLLQTCHRYPNLDDLLSGTEARFSRLTSTAIQALKLVPAFVQSATFDEIKHFVDFYHTDLPSPSTMPSELRLWQKTCESMLSKPETVAGALKLCFKTDFPNISVILKIIATMGVTSCECERSNSELSLLKTYLRTTMGQSRLNGLALMHVHYSLELNIKQIIDNFARKHPRRMMLNDLINDSLLN</sequence>
<name>A0A8B6CL12_MYTGA</name>
<accession>A0A8B6CL12</accession>
<dbReference type="Pfam" id="PF05699">
    <property type="entry name" value="Dimer_Tnp_hAT"/>
    <property type="match status" value="1"/>
</dbReference>
<evidence type="ECO:0000313" key="3">
    <source>
        <dbReference type="Proteomes" id="UP000596742"/>
    </source>
</evidence>
<gene>
    <name evidence="2" type="ORF">MGAL_10B042951</name>
</gene>
<dbReference type="InterPro" id="IPR052958">
    <property type="entry name" value="IFN-induced_PKR_regulator"/>
</dbReference>